<organism evidence="2 3">
    <name type="scientific">Salinispora arenicola</name>
    <dbReference type="NCBI Taxonomy" id="168697"/>
    <lineage>
        <taxon>Bacteria</taxon>
        <taxon>Bacillati</taxon>
        <taxon>Actinomycetota</taxon>
        <taxon>Actinomycetes</taxon>
        <taxon>Micromonosporales</taxon>
        <taxon>Micromonosporaceae</taxon>
        <taxon>Salinispora</taxon>
    </lineage>
</organism>
<reference evidence="2 3" key="1">
    <citation type="submission" date="2019-06" db="EMBL/GenBank/DDBJ databases">
        <title>Sequencing the genomes of 1000 actinobacteria strains.</title>
        <authorList>
            <person name="Klenk H.-P."/>
        </authorList>
    </citation>
    <scope>NUCLEOTIDE SEQUENCE [LARGE SCALE GENOMIC DNA]</scope>
    <source>
        <strain evidence="2 3">DSM 44819</strain>
    </source>
</reference>
<evidence type="ECO:0000259" key="1">
    <source>
        <dbReference type="PROSITE" id="PS51186"/>
    </source>
</evidence>
<dbReference type="PANTHER" id="PTHR43792">
    <property type="entry name" value="GNAT FAMILY, PUTATIVE (AFU_ORTHOLOGUE AFUA_3G00765)-RELATED-RELATED"/>
    <property type="match status" value="1"/>
</dbReference>
<comment type="caution">
    <text evidence="2">The sequence shown here is derived from an EMBL/GenBank/DDBJ whole genome shotgun (WGS) entry which is preliminary data.</text>
</comment>
<evidence type="ECO:0000313" key="2">
    <source>
        <dbReference type="EMBL" id="TQL36967.1"/>
    </source>
</evidence>
<name>A0A542XM89_SALAC</name>
<evidence type="ECO:0000313" key="3">
    <source>
        <dbReference type="Proteomes" id="UP000315983"/>
    </source>
</evidence>
<dbReference type="PROSITE" id="PS51186">
    <property type="entry name" value="GNAT"/>
    <property type="match status" value="1"/>
</dbReference>
<dbReference type="AlphaFoldDB" id="A0A542XM89"/>
<protein>
    <submittedName>
        <fullName evidence="2">RimJ/RimL family protein N-acetyltransferase</fullName>
    </submittedName>
</protein>
<dbReference type="InterPro" id="IPR051531">
    <property type="entry name" value="N-acetyltransferase"/>
</dbReference>
<dbReference type="InterPro" id="IPR000182">
    <property type="entry name" value="GNAT_dom"/>
</dbReference>
<dbReference type="Proteomes" id="UP000315983">
    <property type="component" value="Unassembled WGS sequence"/>
</dbReference>
<proteinExistence type="predicted"/>
<sequence length="217" mass="24246">MSQVGSSSWPGWRVPRRGHGNCSAGWCPLLSHPVVNVNLRTERLELRPVRDEDIDRILEYRNLPEVTRWLLRTDVEPAAFRAAWHRAAEDPDNHGMAVTLDNLVIGTVSLDVVDGSGQLGMPTRTEAELGYIFDPTYGGNGYATEAVTAMVAYSFDRLGVRRITAGCYADNLASVRILEKIGMRREQHGVGDSWHAELGWVDGYTYALLSEAWRHQP</sequence>
<dbReference type="PANTHER" id="PTHR43792:SF1">
    <property type="entry name" value="N-ACETYLTRANSFERASE DOMAIN-CONTAINING PROTEIN"/>
    <property type="match status" value="1"/>
</dbReference>
<dbReference type="GO" id="GO:0016747">
    <property type="term" value="F:acyltransferase activity, transferring groups other than amino-acyl groups"/>
    <property type="evidence" value="ECO:0007669"/>
    <property type="project" value="InterPro"/>
</dbReference>
<dbReference type="Gene3D" id="3.40.630.30">
    <property type="match status" value="1"/>
</dbReference>
<accession>A0A542XM89</accession>
<dbReference type="EMBL" id="VFOL01000001">
    <property type="protein sequence ID" value="TQL36967.1"/>
    <property type="molecule type" value="Genomic_DNA"/>
</dbReference>
<keyword evidence="2" id="KW-0808">Transferase</keyword>
<feature type="domain" description="N-acetyltransferase" evidence="1">
    <location>
        <begin position="44"/>
        <end position="207"/>
    </location>
</feature>
<dbReference type="SUPFAM" id="SSF55729">
    <property type="entry name" value="Acyl-CoA N-acyltransferases (Nat)"/>
    <property type="match status" value="1"/>
</dbReference>
<gene>
    <name evidence="2" type="ORF">FB564_2108</name>
</gene>
<dbReference type="Pfam" id="PF13302">
    <property type="entry name" value="Acetyltransf_3"/>
    <property type="match status" value="1"/>
</dbReference>
<dbReference type="InterPro" id="IPR016181">
    <property type="entry name" value="Acyl_CoA_acyltransferase"/>
</dbReference>